<dbReference type="CDD" id="cd05301">
    <property type="entry name" value="GDH"/>
    <property type="match status" value="1"/>
</dbReference>
<evidence type="ECO:0000313" key="7">
    <source>
        <dbReference type="EMBL" id="QDC39614.1"/>
    </source>
</evidence>
<gene>
    <name evidence="7" type="ORF">FIL70_20695</name>
</gene>
<dbReference type="GO" id="GO:0051287">
    <property type="term" value="F:NAD binding"/>
    <property type="evidence" value="ECO:0007669"/>
    <property type="project" value="InterPro"/>
</dbReference>
<protein>
    <submittedName>
        <fullName evidence="7">D-glycerate dehydrogenase</fullName>
    </submittedName>
</protein>
<sequence length="326" mass="35094">MAFPSLRSRILVTQRLPDAVEDYLRKQLGARLSPDDSGLNRAELEAAICNHDIILATITDRFDAELLAMAERTVKLIANFGTGVDHIDLAAAQALGIMVTNTPDALTEATAELALLLMLTAARRGGEGERELRSGQWAGWRPTHMMGMGLAGRTLGLVGFGRIAQCFGLKAQALGMNVRYYSRRPFVADNPGRLVAERVDTLAELAASSDVLSLHVPGGQATHHLIDANILSVMKPHSILVNTARGPVVDEAALAHALEEGVIGAAALDVYEREPTVNPRLLRSERSVFLPHMGSATIEARTAMGFQATRNIEAFLRGEAPPNRVA</sequence>
<evidence type="ECO:0000313" key="8">
    <source>
        <dbReference type="Proteomes" id="UP000311469"/>
    </source>
</evidence>
<dbReference type="GO" id="GO:0016618">
    <property type="term" value="F:hydroxypyruvate reductase [NAD(P)H] activity"/>
    <property type="evidence" value="ECO:0007669"/>
    <property type="project" value="TreeGrafter"/>
</dbReference>
<keyword evidence="2 4" id="KW-0560">Oxidoreductase</keyword>
<evidence type="ECO:0000259" key="6">
    <source>
        <dbReference type="Pfam" id="PF02826"/>
    </source>
</evidence>
<reference evidence="7 8" key="1">
    <citation type="submission" date="2019-06" db="EMBL/GenBank/DDBJ databases">
        <title>Genome organization and adaptive potential of archetypical organophosphate degarding Sphingobium fuliginis ATCC 27551.</title>
        <authorList>
            <person name="Sarwar A."/>
            <person name="Parthasarathy S."/>
            <person name="Singh C."/>
            <person name="Siddavattam D."/>
        </authorList>
    </citation>
    <scope>NUCLEOTIDE SEQUENCE [LARGE SCALE GENOMIC DNA]</scope>
    <source>
        <strain evidence="7 8">ATCC 27551</strain>
    </source>
</reference>
<evidence type="ECO:0000256" key="4">
    <source>
        <dbReference type="RuleBase" id="RU003719"/>
    </source>
</evidence>
<evidence type="ECO:0000256" key="3">
    <source>
        <dbReference type="ARBA" id="ARBA00023027"/>
    </source>
</evidence>
<dbReference type="InterPro" id="IPR036291">
    <property type="entry name" value="NAD(P)-bd_dom_sf"/>
</dbReference>
<keyword evidence="3" id="KW-0520">NAD</keyword>
<dbReference type="KEGG" id="sufl:FIL70_20695"/>
<evidence type="ECO:0000256" key="1">
    <source>
        <dbReference type="ARBA" id="ARBA00005854"/>
    </source>
</evidence>
<dbReference type="GO" id="GO:0030267">
    <property type="term" value="F:glyoxylate reductase (NADPH) activity"/>
    <property type="evidence" value="ECO:0007669"/>
    <property type="project" value="TreeGrafter"/>
</dbReference>
<organism evidence="7 8">
    <name type="scientific">Sphingobium fuliginis ATCC 27551</name>
    <dbReference type="NCBI Taxonomy" id="1208342"/>
    <lineage>
        <taxon>Bacteria</taxon>
        <taxon>Pseudomonadati</taxon>
        <taxon>Pseudomonadota</taxon>
        <taxon>Alphaproteobacteria</taxon>
        <taxon>Sphingomonadales</taxon>
        <taxon>Sphingomonadaceae</taxon>
        <taxon>Sphingobium</taxon>
    </lineage>
</organism>
<dbReference type="AlphaFoldDB" id="A0A5B8CIW8"/>
<dbReference type="SUPFAM" id="SSF52283">
    <property type="entry name" value="Formate/glycerate dehydrogenase catalytic domain-like"/>
    <property type="match status" value="1"/>
</dbReference>
<proteinExistence type="inferred from homology"/>
<dbReference type="PANTHER" id="PTHR10996:SF283">
    <property type="entry name" value="GLYOXYLATE_HYDROXYPYRUVATE REDUCTASE B"/>
    <property type="match status" value="1"/>
</dbReference>
<dbReference type="PANTHER" id="PTHR10996">
    <property type="entry name" value="2-HYDROXYACID DEHYDROGENASE-RELATED"/>
    <property type="match status" value="1"/>
</dbReference>
<evidence type="ECO:0000259" key="5">
    <source>
        <dbReference type="Pfam" id="PF00389"/>
    </source>
</evidence>
<dbReference type="InterPro" id="IPR050223">
    <property type="entry name" value="D-isomer_2-hydroxyacid_DH"/>
</dbReference>
<feature type="domain" description="D-isomer specific 2-hydroxyacid dehydrogenase catalytic" evidence="5">
    <location>
        <begin position="10"/>
        <end position="325"/>
    </location>
</feature>
<dbReference type="Pfam" id="PF02826">
    <property type="entry name" value="2-Hacid_dh_C"/>
    <property type="match status" value="1"/>
</dbReference>
<accession>A0A5B8CIW8</accession>
<name>A0A5B8CIW8_SPHSA</name>
<dbReference type="FunFam" id="3.40.50.720:FF:000203">
    <property type="entry name" value="D-3-phosphoglycerate dehydrogenase (SerA)"/>
    <property type="match status" value="1"/>
</dbReference>
<comment type="similarity">
    <text evidence="1 4">Belongs to the D-isomer specific 2-hydroxyacid dehydrogenase family.</text>
</comment>
<dbReference type="EMBL" id="CP041017">
    <property type="protein sequence ID" value="QDC39614.1"/>
    <property type="molecule type" value="Genomic_DNA"/>
</dbReference>
<dbReference type="Pfam" id="PF00389">
    <property type="entry name" value="2-Hacid_dh"/>
    <property type="match status" value="1"/>
</dbReference>
<dbReference type="InterPro" id="IPR006140">
    <property type="entry name" value="D-isomer_DH_NAD-bd"/>
</dbReference>
<dbReference type="Gene3D" id="3.40.50.720">
    <property type="entry name" value="NAD(P)-binding Rossmann-like Domain"/>
    <property type="match status" value="2"/>
</dbReference>
<dbReference type="InterPro" id="IPR006139">
    <property type="entry name" value="D-isomer_2_OHA_DH_cat_dom"/>
</dbReference>
<dbReference type="Proteomes" id="UP000311469">
    <property type="component" value="Chromosome cSF2"/>
</dbReference>
<dbReference type="GO" id="GO:0005829">
    <property type="term" value="C:cytosol"/>
    <property type="evidence" value="ECO:0007669"/>
    <property type="project" value="TreeGrafter"/>
</dbReference>
<feature type="domain" description="D-isomer specific 2-hydroxyacid dehydrogenase NAD-binding" evidence="6">
    <location>
        <begin position="116"/>
        <end position="294"/>
    </location>
</feature>
<dbReference type="SUPFAM" id="SSF51735">
    <property type="entry name" value="NAD(P)-binding Rossmann-fold domains"/>
    <property type="match status" value="1"/>
</dbReference>
<evidence type="ECO:0000256" key="2">
    <source>
        <dbReference type="ARBA" id="ARBA00023002"/>
    </source>
</evidence>